<accession>A0A8D8P159</accession>
<proteinExistence type="predicted"/>
<protein>
    <submittedName>
        <fullName evidence="2">(northern house mosquito) hypothetical protein</fullName>
    </submittedName>
</protein>
<feature type="region of interest" description="Disordered" evidence="1">
    <location>
        <begin position="78"/>
        <end position="108"/>
    </location>
</feature>
<evidence type="ECO:0000313" key="2">
    <source>
        <dbReference type="EMBL" id="CAG6584919.1"/>
    </source>
</evidence>
<evidence type="ECO:0000256" key="1">
    <source>
        <dbReference type="SAM" id="MobiDB-lite"/>
    </source>
</evidence>
<reference evidence="2" key="1">
    <citation type="submission" date="2021-05" db="EMBL/GenBank/DDBJ databases">
        <authorList>
            <person name="Alioto T."/>
            <person name="Alioto T."/>
            <person name="Gomez Garrido J."/>
        </authorList>
    </citation>
    <scope>NUCLEOTIDE SEQUENCE</scope>
</reference>
<dbReference type="AlphaFoldDB" id="A0A8D8P159"/>
<dbReference type="EMBL" id="HBUE01314208">
    <property type="protein sequence ID" value="CAG6584920.1"/>
    <property type="molecule type" value="Transcribed_RNA"/>
</dbReference>
<dbReference type="EMBL" id="HBUE01207887">
    <property type="protein sequence ID" value="CAG6533046.1"/>
    <property type="molecule type" value="Transcribed_RNA"/>
</dbReference>
<organism evidence="2">
    <name type="scientific">Culex pipiens</name>
    <name type="common">House mosquito</name>
    <dbReference type="NCBI Taxonomy" id="7175"/>
    <lineage>
        <taxon>Eukaryota</taxon>
        <taxon>Metazoa</taxon>
        <taxon>Ecdysozoa</taxon>
        <taxon>Arthropoda</taxon>
        <taxon>Hexapoda</taxon>
        <taxon>Insecta</taxon>
        <taxon>Pterygota</taxon>
        <taxon>Neoptera</taxon>
        <taxon>Endopterygota</taxon>
        <taxon>Diptera</taxon>
        <taxon>Nematocera</taxon>
        <taxon>Culicoidea</taxon>
        <taxon>Culicidae</taxon>
        <taxon>Culicinae</taxon>
        <taxon>Culicini</taxon>
        <taxon>Culex</taxon>
        <taxon>Culex</taxon>
    </lineage>
</organism>
<sequence>MLSRIKDMRLCSAAAVDSGACYCSAWPSRQPSHLRLGFLDCRTVAIFIAAARFRLLRRLFATAQILERHVQVCCSERRSGFGGVAGPSPDSGLLGSWRRPASSSTNSG</sequence>
<name>A0A8D8P159_CULPI</name>
<dbReference type="EMBL" id="HBUE01314207">
    <property type="protein sequence ID" value="CAG6584919.1"/>
    <property type="molecule type" value="Transcribed_RNA"/>
</dbReference>
<dbReference type="EMBL" id="HBUE01207886">
    <property type="protein sequence ID" value="CAG6533045.1"/>
    <property type="molecule type" value="Transcribed_RNA"/>
</dbReference>